<keyword evidence="3 6" id="KW-0812">Transmembrane</keyword>
<feature type="domain" description="ABC-2 type transporter transmembrane" evidence="7">
    <location>
        <begin position="25"/>
        <end position="96"/>
    </location>
</feature>
<dbReference type="GO" id="GO:0140359">
    <property type="term" value="F:ABC-type transporter activity"/>
    <property type="evidence" value="ECO:0007669"/>
    <property type="project" value="InterPro"/>
</dbReference>
<evidence type="ECO:0000256" key="4">
    <source>
        <dbReference type="ARBA" id="ARBA00022989"/>
    </source>
</evidence>
<sequence length="100" mass="11478">MLNGNGKLATTTSRDINKYPTSQWQQFRVLLKRSFICISRDMIVTQFKIIVHFLVGLLIGFIYYNVGNDGAKVSANISLLFFIIMFLYFSNSIPIVLFCK</sequence>
<dbReference type="Pfam" id="PF01061">
    <property type="entry name" value="ABC2_membrane"/>
    <property type="match status" value="1"/>
</dbReference>
<proteinExistence type="predicted"/>
<dbReference type="PANTHER" id="PTHR48041:SF118">
    <property type="entry name" value="ATP-BINDING CASSETTE TRANSPORTER (ABC TRANSPORTER) FAMILY G MEMBER 16"/>
    <property type="match status" value="1"/>
</dbReference>
<dbReference type="EnsemblMetazoa" id="LLOJ008175-RA">
    <property type="protein sequence ID" value="LLOJ008175-PA"/>
    <property type="gene ID" value="LLOJ008175"/>
</dbReference>
<keyword evidence="5 6" id="KW-0472">Membrane</keyword>
<accession>A0A1B0CTH5</accession>
<dbReference type="InterPro" id="IPR050352">
    <property type="entry name" value="ABCG_transporters"/>
</dbReference>
<dbReference type="InterPro" id="IPR013525">
    <property type="entry name" value="ABC2_TM"/>
</dbReference>
<comment type="subcellular location">
    <subcellularLocation>
        <location evidence="1">Membrane</location>
        <topology evidence="1">Multi-pass membrane protein</topology>
    </subcellularLocation>
</comment>
<dbReference type="GO" id="GO:0005886">
    <property type="term" value="C:plasma membrane"/>
    <property type="evidence" value="ECO:0007669"/>
    <property type="project" value="TreeGrafter"/>
</dbReference>
<evidence type="ECO:0000256" key="1">
    <source>
        <dbReference type="ARBA" id="ARBA00004141"/>
    </source>
</evidence>
<evidence type="ECO:0000256" key="2">
    <source>
        <dbReference type="ARBA" id="ARBA00022448"/>
    </source>
</evidence>
<evidence type="ECO:0000256" key="6">
    <source>
        <dbReference type="SAM" id="Phobius"/>
    </source>
</evidence>
<reference evidence="8" key="1">
    <citation type="submission" date="2020-05" db="UniProtKB">
        <authorList>
            <consortium name="EnsemblMetazoa"/>
        </authorList>
    </citation>
    <scope>IDENTIFICATION</scope>
    <source>
        <strain evidence="8">Jacobina</strain>
    </source>
</reference>
<evidence type="ECO:0000313" key="9">
    <source>
        <dbReference type="Proteomes" id="UP000092461"/>
    </source>
</evidence>
<organism evidence="8 9">
    <name type="scientific">Lutzomyia longipalpis</name>
    <name type="common">Sand fly</name>
    <dbReference type="NCBI Taxonomy" id="7200"/>
    <lineage>
        <taxon>Eukaryota</taxon>
        <taxon>Metazoa</taxon>
        <taxon>Ecdysozoa</taxon>
        <taxon>Arthropoda</taxon>
        <taxon>Hexapoda</taxon>
        <taxon>Insecta</taxon>
        <taxon>Pterygota</taxon>
        <taxon>Neoptera</taxon>
        <taxon>Endopterygota</taxon>
        <taxon>Diptera</taxon>
        <taxon>Nematocera</taxon>
        <taxon>Psychodoidea</taxon>
        <taxon>Psychodidae</taxon>
        <taxon>Lutzomyia</taxon>
        <taxon>Lutzomyia</taxon>
    </lineage>
</organism>
<keyword evidence="2" id="KW-0813">Transport</keyword>
<evidence type="ECO:0000256" key="5">
    <source>
        <dbReference type="ARBA" id="ARBA00023136"/>
    </source>
</evidence>
<dbReference type="EMBL" id="AJWK01027609">
    <property type="status" value="NOT_ANNOTATED_CDS"/>
    <property type="molecule type" value="Genomic_DNA"/>
</dbReference>
<name>A0A1B0CTH5_LUTLO</name>
<evidence type="ECO:0000256" key="3">
    <source>
        <dbReference type="ARBA" id="ARBA00022692"/>
    </source>
</evidence>
<keyword evidence="4 6" id="KW-1133">Transmembrane helix</keyword>
<dbReference type="PANTHER" id="PTHR48041">
    <property type="entry name" value="ABC TRANSPORTER G FAMILY MEMBER 28"/>
    <property type="match status" value="1"/>
</dbReference>
<dbReference type="Proteomes" id="UP000092461">
    <property type="component" value="Unassembled WGS sequence"/>
</dbReference>
<evidence type="ECO:0000259" key="7">
    <source>
        <dbReference type="Pfam" id="PF01061"/>
    </source>
</evidence>
<feature type="transmembrane region" description="Helical" evidence="6">
    <location>
        <begin position="78"/>
        <end position="99"/>
    </location>
</feature>
<protein>
    <recommendedName>
        <fullName evidence="7">ABC-2 type transporter transmembrane domain-containing protein</fullName>
    </recommendedName>
</protein>
<feature type="transmembrane region" description="Helical" evidence="6">
    <location>
        <begin position="49"/>
        <end position="66"/>
    </location>
</feature>
<dbReference type="AlphaFoldDB" id="A0A1B0CTH5"/>
<dbReference type="VEuPathDB" id="VectorBase:LLOJ008175"/>
<keyword evidence="9" id="KW-1185">Reference proteome</keyword>
<evidence type="ECO:0000313" key="8">
    <source>
        <dbReference type="EnsemblMetazoa" id="LLOJ008175-PA"/>
    </source>
</evidence>